<dbReference type="InterPro" id="IPR011335">
    <property type="entry name" value="Restrct_endonuc-II-like"/>
</dbReference>
<comment type="caution">
    <text evidence="2">The sequence shown here is derived from an EMBL/GenBank/DDBJ whole genome shotgun (WGS) entry which is preliminary data.</text>
</comment>
<name>A0A0G0Y918_9BACT</name>
<sequence length="248" mass="28461">MNHEPTNQLTINYITYSQIQTFLDCPLHYKAKYVLHLPTPPSAASSFGNTIHATLNTFFKDPKKDILQTFKSLWKNEGFENKKHEELYFQKGEQYLTKFIFQNPSPYPNTIKLEESFKFFLGDLTVSGKIDRVDILPDGKIEIIDYKTSPKMLTPKEAATDLQLSIYALAATKLQEKPFAKKPEDIILSLYYLDTQTKVTTTRTQEQLDDAEKQILEYVSQIESSDFKCSGSFICQKCDFASLCDTTV</sequence>
<dbReference type="STRING" id="1618356.UU93_C0001G0053"/>
<reference evidence="2 3" key="1">
    <citation type="journal article" date="2015" name="Nature">
        <title>rRNA introns, odd ribosomes, and small enigmatic genomes across a large radiation of phyla.</title>
        <authorList>
            <person name="Brown C.T."/>
            <person name="Hug L.A."/>
            <person name="Thomas B.C."/>
            <person name="Sharon I."/>
            <person name="Castelle C.J."/>
            <person name="Singh A."/>
            <person name="Wilkins M.J."/>
            <person name="Williams K.H."/>
            <person name="Banfield J.F."/>
        </authorList>
    </citation>
    <scope>NUCLEOTIDE SEQUENCE [LARGE SCALE GENOMIC DNA]</scope>
</reference>
<feature type="domain" description="PD-(D/E)XK endonuclease-like" evidence="1">
    <location>
        <begin position="14"/>
        <end position="245"/>
    </location>
</feature>
<dbReference type="Pfam" id="PF12705">
    <property type="entry name" value="PDDEXK_1"/>
    <property type="match status" value="1"/>
</dbReference>
<proteinExistence type="predicted"/>
<dbReference type="Gene3D" id="3.90.320.10">
    <property type="match status" value="1"/>
</dbReference>
<evidence type="ECO:0000259" key="1">
    <source>
        <dbReference type="Pfam" id="PF12705"/>
    </source>
</evidence>
<accession>A0A0G0Y918</accession>
<organism evidence="2 3">
    <name type="scientific">Candidatus Amesbacteria bacterium GW2011_GWA2_42_12</name>
    <dbReference type="NCBI Taxonomy" id="1618356"/>
    <lineage>
        <taxon>Bacteria</taxon>
        <taxon>Candidatus Amesiibacteriota</taxon>
    </lineage>
</organism>
<dbReference type="SUPFAM" id="SSF52980">
    <property type="entry name" value="Restriction endonuclease-like"/>
    <property type="match status" value="1"/>
</dbReference>
<dbReference type="InterPro" id="IPR011604">
    <property type="entry name" value="PDDEXK-like_dom_sf"/>
</dbReference>
<gene>
    <name evidence="2" type="ORF">UU93_C0001G0053</name>
</gene>
<dbReference type="InterPro" id="IPR038726">
    <property type="entry name" value="PDDEXK_AddAB-type"/>
</dbReference>
<evidence type="ECO:0000313" key="3">
    <source>
        <dbReference type="Proteomes" id="UP000034160"/>
    </source>
</evidence>
<dbReference type="AlphaFoldDB" id="A0A0G0Y918"/>
<dbReference type="Proteomes" id="UP000034160">
    <property type="component" value="Unassembled WGS sequence"/>
</dbReference>
<protein>
    <recommendedName>
        <fullName evidence="1">PD-(D/E)XK endonuclease-like domain-containing protein</fullName>
    </recommendedName>
</protein>
<evidence type="ECO:0000313" key="2">
    <source>
        <dbReference type="EMBL" id="KKS33222.1"/>
    </source>
</evidence>
<dbReference type="EMBL" id="LCCN01000001">
    <property type="protein sequence ID" value="KKS33222.1"/>
    <property type="molecule type" value="Genomic_DNA"/>
</dbReference>